<dbReference type="OrthoDB" id="6298545at2"/>
<evidence type="ECO:0000256" key="1">
    <source>
        <dbReference type="ARBA" id="ARBA00022490"/>
    </source>
</evidence>
<keyword evidence="1" id="KW-0963">Cytoplasm</keyword>
<proteinExistence type="predicted"/>
<dbReference type="HOGENOM" id="CLU_078181_0_0_6"/>
<dbReference type="Pfam" id="PF05472">
    <property type="entry name" value="Ter"/>
    <property type="match status" value="1"/>
</dbReference>
<evidence type="ECO:0000313" key="6">
    <source>
        <dbReference type="Proteomes" id="UP000029986"/>
    </source>
</evidence>
<dbReference type="GO" id="GO:0006274">
    <property type="term" value="P:DNA replication termination"/>
    <property type="evidence" value="ECO:0007669"/>
    <property type="project" value="UniProtKB-UniRule"/>
</dbReference>
<dbReference type="KEGG" id="hav:AT03_11220"/>
<dbReference type="EMBL" id="CP009706">
    <property type="protein sequence ID" value="AIU72891.1"/>
    <property type="molecule type" value="Genomic_DNA"/>
</dbReference>
<keyword evidence="3" id="KW-0238">DNA-binding</keyword>
<keyword evidence="2" id="KW-0235">DNA replication</keyword>
<dbReference type="SUPFAM" id="SSF56596">
    <property type="entry name" value="Replication terminator protein (Tus)"/>
    <property type="match status" value="1"/>
</dbReference>
<dbReference type="InterPro" id="IPR036384">
    <property type="entry name" value="Tus_sf"/>
</dbReference>
<dbReference type="NCBIfam" id="TIGR02648">
    <property type="entry name" value="rep_term_tus"/>
    <property type="match status" value="1"/>
</dbReference>
<evidence type="ECO:0000256" key="4">
    <source>
        <dbReference type="NCBIfam" id="TIGR02648"/>
    </source>
</evidence>
<sequence length="310" mass="35354">MSANHVIDRMNTCFRQLEQGLIEIDAVLKSLIPLQANVFLLPDIEKGKEHDDITKISVIPCSGESAFEAGLQHFRRLFIHHHAQHISSKAAVRMPGVLCFSASYAQVKSTSALISDVNQLKKQLEKIIAVESGLPPEQRFEFVHAHLKGLLTLSAYRALTVLHNPSTVRFGWANKSVINNMNREEIINRLEKSLSANRSVPPYSREQWAAMVTKELDDIMRLPEDVKLKIKRPVKVQPIARVWYQEEQKQVQHPCSMPLIALTDEFSETPIPILGDLSDYDADNINVKHRPRAKKLELLIPRLHLYRELE</sequence>
<evidence type="ECO:0000313" key="5">
    <source>
        <dbReference type="EMBL" id="AIU72891.1"/>
    </source>
</evidence>
<evidence type="ECO:0000256" key="2">
    <source>
        <dbReference type="ARBA" id="ARBA00022705"/>
    </source>
</evidence>
<gene>
    <name evidence="5" type="ORF">AT03_11220</name>
</gene>
<protein>
    <recommendedName>
        <fullName evidence="4">DNA replication terminus site-binding protein</fullName>
    </recommendedName>
</protein>
<dbReference type="PATRIC" id="fig|1453496.5.peg.2263"/>
<organism evidence="5 6">
    <name type="scientific">Hafnia alvei FB1</name>
    <dbReference type="NCBI Taxonomy" id="1453496"/>
    <lineage>
        <taxon>Bacteria</taxon>
        <taxon>Pseudomonadati</taxon>
        <taxon>Pseudomonadota</taxon>
        <taxon>Gammaproteobacteria</taxon>
        <taxon>Enterobacterales</taxon>
        <taxon>Hafniaceae</taxon>
        <taxon>Hafnia</taxon>
    </lineage>
</organism>
<name>A0A097R2E4_HAFAL</name>
<dbReference type="Gene3D" id="3.30.54.10">
    <property type="match status" value="1"/>
</dbReference>
<evidence type="ECO:0000256" key="3">
    <source>
        <dbReference type="ARBA" id="ARBA00023125"/>
    </source>
</evidence>
<reference evidence="5 6" key="1">
    <citation type="journal article" date="2014" name="Gut Pathog.">
        <title>Gene clusters of Hafnia alvei strain FB1 important in survival and pathogenesis: a draft genome perspective.</title>
        <authorList>
            <person name="Tan J.Y."/>
            <person name="Yin W.F."/>
            <person name="Chan K.G."/>
        </authorList>
    </citation>
    <scope>NUCLEOTIDE SEQUENCE [LARGE SCALE GENOMIC DNA]</scope>
    <source>
        <strain evidence="5 6">FB1</strain>
    </source>
</reference>
<dbReference type="GO" id="GO:0005737">
    <property type="term" value="C:cytoplasm"/>
    <property type="evidence" value="ECO:0007669"/>
    <property type="project" value="InterPro"/>
</dbReference>
<dbReference type="AlphaFoldDB" id="A0A097R2E4"/>
<accession>A0A097R2E4</accession>
<dbReference type="GO" id="GO:0003677">
    <property type="term" value="F:DNA binding"/>
    <property type="evidence" value="ECO:0007669"/>
    <property type="project" value="UniProtKB-UniRule"/>
</dbReference>
<dbReference type="RefSeq" id="WP_025801378.1">
    <property type="nucleotide sequence ID" value="NZ_CP009706.1"/>
</dbReference>
<dbReference type="InterPro" id="IPR008865">
    <property type="entry name" value="DNA_replication_term_site-bd"/>
</dbReference>
<dbReference type="Gene3D" id="3.50.14.10">
    <property type="entry name" value="Replication terminator Tus, domain 1 superfamily/Replication terminator Tus"/>
    <property type="match status" value="1"/>
</dbReference>
<dbReference type="InterPro" id="IPR036381">
    <property type="entry name" value="Tus_dom1"/>
</dbReference>
<keyword evidence="6" id="KW-1185">Reference proteome</keyword>
<dbReference type="Proteomes" id="UP000029986">
    <property type="component" value="Chromosome"/>
</dbReference>
<dbReference type="eggNOG" id="ENOG502Z895">
    <property type="taxonomic scope" value="Bacteria"/>
</dbReference>